<dbReference type="RefSeq" id="WP_076340866.1">
    <property type="nucleotide sequence ID" value="NZ_CAPJSL010000008.1"/>
</dbReference>
<name>A0A1U7NP23_9FIRM</name>
<dbReference type="GO" id="GO:0016491">
    <property type="term" value="F:oxidoreductase activity"/>
    <property type="evidence" value="ECO:0007669"/>
    <property type="project" value="UniProtKB-KW"/>
</dbReference>
<comment type="caution">
    <text evidence="4">The sequence shown here is derived from an EMBL/GenBank/DDBJ whole genome shotgun (WGS) entry which is preliminary data.</text>
</comment>
<dbReference type="SUPFAM" id="SSF51735">
    <property type="entry name" value="NAD(P)-binding Rossmann-fold domains"/>
    <property type="match status" value="1"/>
</dbReference>
<sequence>MKKHVVCFTTFNESQKQKLREVSDTLELHFDTEEDVMPYFSKASAIIGIIPESLREQIDSIESLELVQLPSAGYEGWNRWIHKAVLCNSSGTFGFTIAEYVIQAILSIYREADQYKSFQAQNQWNTTRIPIETLRYKNALILGVGDVGSTLASRLKAFGCRTIGLRKKKVEKEGFDRIDQLVNIRTYLPEADLVINCLPSNTDTDDFFQAEMFDLMPSHAIFVNVGRGKFVKTSLLEEVMRKQKIRAMVLDVFEEEPLPPHSSLWNEKSVYITPHISGGYASRYTKDLFAKLVETNLKNLVEHKPFKNQVNRPGFNEGEFGKLDTR</sequence>
<gene>
    <name evidence="4" type="ORF">BO225_03315</name>
</gene>
<evidence type="ECO:0000256" key="2">
    <source>
        <dbReference type="ARBA" id="ARBA00023027"/>
    </source>
</evidence>
<dbReference type="Pfam" id="PF02826">
    <property type="entry name" value="2-Hacid_dh_C"/>
    <property type="match status" value="1"/>
</dbReference>
<dbReference type="InterPro" id="IPR006140">
    <property type="entry name" value="D-isomer_DH_NAD-bd"/>
</dbReference>
<dbReference type="GO" id="GO:0051287">
    <property type="term" value="F:NAD binding"/>
    <property type="evidence" value="ECO:0007669"/>
    <property type="project" value="InterPro"/>
</dbReference>
<dbReference type="PANTHER" id="PTHR43333:SF1">
    <property type="entry name" value="D-ISOMER SPECIFIC 2-HYDROXYACID DEHYDROGENASE NAD-BINDING DOMAIN-CONTAINING PROTEIN"/>
    <property type="match status" value="1"/>
</dbReference>
<dbReference type="EMBL" id="MPKA01000053">
    <property type="protein sequence ID" value="OLU47239.1"/>
    <property type="molecule type" value="Genomic_DNA"/>
</dbReference>
<dbReference type="STRING" id="1862672.BO225_03315"/>
<organism evidence="4 5">
    <name type="scientific">Dubosiella newyorkensis</name>
    <dbReference type="NCBI Taxonomy" id="1862672"/>
    <lineage>
        <taxon>Bacteria</taxon>
        <taxon>Bacillati</taxon>
        <taxon>Bacillota</taxon>
        <taxon>Erysipelotrichia</taxon>
        <taxon>Erysipelotrichales</taxon>
        <taxon>Erysipelotrichaceae</taxon>
        <taxon>Dubosiella</taxon>
    </lineage>
</organism>
<evidence type="ECO:0000259" key="3">
    <source>
        <dbReference type="Pfam" id="PF02826"/>
    </source>
</evidence>
<reference evidence="4 5" key="1">
    <citation type="submission" date="2016-11" db="EMBL/GenBank/DDBJ databases">
        <title>Description of two novel members of the family Erysipelotrichaceae: Ileibacterium lipovorans gen. nov., sp. nov. and Dubosiella newyorkensis, gen. nov., sp. nov.</title>
        <authorList>
            <person name="Cox L.M."/>
            <person name="Sohn J."/>
            <person name="Tyrrell K.L."/>
            <person name="Citron D.M."/>
            <person name="Lawson P.A."/>
            <person name="Patel N.B."/>
            <person name="Iizumi T."/>
            <person name="Perez-Perez G.I."/>
            <person name="Goldstein E.J."/>
            <person name="Blaser M.J."/>
        </authorList>
    </citation>
    <scope>NUCLEOTIDE SEQUENCE [LARGE SCALE GENOMIC DNA]</scope>
    <source>
        <strain evidence="4 5">NYU-BL-A4</strain>
    </source>
</reference>
<feature type="domain" description="D-isomer specific 2-hydroxyacid dehydrogenase NAD-binding" evidence="3">
    <location>
        <begin position="104"/>
        <end position="277"/>
    </location>
</feature>
<protein>
    <recommendedName>
        <fullName evidence="3">D-isomer specific 2-hydroxyacid dehydrogenase NAD-binding domain-containing protein</fullName>
    </recommendedName>
</protein>
<dbReference type="AlphaFoldDB" id="A0A1U7NP23"/>
<dbReference type="CDD" id="cd05300">
    <property type="entry name" value="2-Hacid_dh_1"/>
    <property type="match status" value="1"/>
</dbReference>
<dbReference type="OrthoDB" id="9805416at2"/>
<keyword evidence="5" id="KW-1185">Reference proteome</keyword>
<dbReference type="InterPro" id="IPR036291">
    <property type="entry name" value="NAD(P)-bd_dom_sf"/>
</dbReference>
<dbReference type="GeneID" id="78274977"/>
<keyword evidence="1" id="KW-0560">Oxidoreductase</keyword>
<dbReference type="PANTHER" id="PTHR43333">
    <property type="entry name" value="2-HACID_DH_C DOMAIN-CONTAINING PROTEIN"/>
    <property type="match status" value="1"/>
</dbReference>
<evidence type="ECO:0000313" key="5">
    <source>
        <dbReference type="Proteomes" id="UP000186705"/>
    </source>
</evidence>
<dbReference type="Gene3D" id="3.40.50.720">
    <property type="entry name" value="NAD(P)-binding Rossmann-like Domain"/>
    <property type="match status" value="2"/>
</dbReference>
<accession>A0A1U7NP23</accession>
<proteinExistence type="predicted"/>
<dbReference type="Proteomes" id="UP000186705">
    <property type="component" value="Unassembled WGS sequence"/>
</dbReference>
<keyword evidence="2" id="KW-0520">NAD</keyword>
<evidence type="ECO:0000313" key="4">
    <source>
        <dbReference type="EMBL" id="OLU47239.1"/>
    </source>
</evidence>
<evidence type="ECO:0000256" key="1">
    <source>
        <dbReference type="ARBA" id="ARBA00023002"/>
    </source>
</evidence>